<comment type="caution">
    <text evidence="1">The sequence shown here is derived from an EMBL/GenBank/DDBJ whole genome shotgun (WGS) entry which is preliminary data.</text>
</comment>
<evidence type="ECO:0000313" key="2">
    <source>
        <dbReference type="Proteomes" id="UP000012106"/>
    </source>
</evidence>
<name>M6JTK3_9LEPT</name>
<dbReference type="Proteomes" id="UP000012106">
    <property type="component" value="Unassembled WGS sequence"/>
</dbReference>
<dbReference type="EMBL" id="AHMU02000019">
    <property type="protein sequence ID" value="EMN22948.1"/>
    <property type="molecule type" value="Genomic_DNA"/>
</dbReference>
<dbReference type="AlphaFoldDB" id="M6JTK3"/>
<accession>M6JTK3</accession>
<organism evidence="1 2">
    <name type="scientific">Leptospira santarosai serovar Arenal str. MAVJ 401</name>
    <dbReference type="NCBI Taxonomy" id="1049976"/>
    <lineage>
        <taxon>Bacteria</taxon>
        <taxon>Pseudomonadati</taxon>
        <taxon>Spirochaetota</taxon>
        <taxon>Spirochaetia</taxon>
        <taxon>Leptospirales</taxon>
        <taxon>Leptospiraceae</taxon>
        <taxon>Leptospira</taxon>
    </lineage>
</organism>
<gene>
    <name evidence="1" type="ORF">LEP1GSC063_0639</name>
</gene>
<protein>
    <submittedName>
        <fullName evidence="1">Uncharacterized protein</fullName>
    </submittedName>
</protein>
<evidence type="ECO:0000313" key="1">
    <source>
        <dbReference type="EMBL" id="EMN22948.1"/>
    </source>
</evidence>
<reference evidence="1 2" key="1">
    <citation type="submission" date="2013-01" db="EMBL/GenBank/DDBJ databases">
        <authorList>
            <person name="Harkins D.M."/>
            <person name="Durkin A.S."/>
            <person name="Brinkac L.M."/>
            <person name="Haft D.H."/>
            <person name="Selengut J.D."/>
            <person name="Sanka R."/>
            <person name="DePew J."/>
            <person name="Purushe J."/>
            <person name="Hartskeerl R.A."/>
            <person name="Ahmed A."/>
            <person name="van der Linden H."/>
            <person name="Goris M.G.A."/>
            <person name="Vinetz J.M."/>
            <person name="Sutton G.G."/>
            <person name="Nierman W.C."/>
            <person name="Fouts D.E."/>
        </authorList>
    </citation>
    <scope>NUCLEOTIDE SEQUENCE [LARGE SCALE GENOMIC DNA]</scope>
    <source>
        <strain evidence="1 2">MAVJ 401</strain>
    </source>
</reference>
<proteinExistence type="predicted"/>
<sequence>MEYISSKSKDRIDSKIDFEKRKIIIKILKLILHTLPSR</sequence>